<accession>A0A7W6NL78</accession>
<dbReference type="InterPro" id="IPR029063">
    <property type="entry name" value="SAM-dependent_MTases_sf"/>
</dbReference>
<gene>
    <name evidence="2" type="ORF">GGR23_002490</name>
</gene>
<dbReference type="AlphaFoldDB" id="A0A7W6NL78"/>
<dbReference type="Gene3D" id="3.40.50.150">
    <property type="entry name" value="Vaccinia Virus protein VP39"/>
    <property type="match status" value="1"/>
</dbReference>
<dbReference type="SUPFAM" id="SSF53335">
    <property type="entry name" value="S-adenosyl-L-methionine-dependent methyltransferases"/>
    <property type="match status" value="1"/>
</dbReference>
<proteinExistence type="predicted"/>
<name>A0A7W6NL78_9HYPH</name>
<keyword evidence="3" id="KW-1185">Reference proteome</keyword>
<dbReference type="GO" id="GO:0008757">
    <property type="term" value="F:S-adenosylmethionine-dependent methyltransferase activity"/>
    <property type="evidence" value="ECO:0007669"/>
    <property type="project" value="InterPro"/>
</dbReference>
<comment type="caution">
    <text evidence="2">The sequence shown here is derived from an EMBL/GenBank/DDBJ whole genome shotgun (WGS) entry which is preliminary data.</text>
</comment>
<dbReference type="InterPro" id="IPR013216">
    <property type="entry name" value="Methyltransf_11"/>
</dbReference>
<keyword evidence="2" id="KW-0489">Methyltransferase</keyword>
<keyword evidence="2" id="KW-0808">Transferase</keyword>
<evidence type="ECO:0000313" key="2">
    <source>
        <dbReference type="EMBL" id="MBB4065289.1"/>
    </source>
</evidence>
<feature type="domain" description="Methyltransferase type 11" evidence="1">
    <location>
        <begin position="63"/>
        <end position="156"/>
    </location>
</feature>
<dbReference type="RefSeq" id="WP_183366585.1">
    <property type="nucleotide sequence ID" value="NZ_JACIEZ010000004.1"/>
</dbReference>
<protein>
    <submittedName>
        <fullName evidence="2">SAM-dependent methyltransferase</fullName>
    </submittedName>
</protein>
<organism evidence="2 3">
    <name type="scientific">Gellertiella hungarica</name>
    <dbReference type="NCBI Taxonomy" id="1572859"/>
    <lineage>
        <taxon>Bacteria</taxon>
        <taxon>Pseudomonadati</taxon>
        <taxon>Pseudomonadota</taxon>
        <taxon>Alphaproteobacteria</taxon>
        <taxon>Hyphomicrobiales</taxon>
        <taxon>Rhizobiaceae</taxon>
        <taxon>Gellertiella</taxon>
    </lineage>
</organism>
<dbReference type="Pfam" id="PF08241">
    <property type="entry name" value="Methyltransf_11"/>
    <property type="match status" value="1"/>
</dbReference>
<dbReference type="Proteomes" id="UP000528286">
    <property type="component" value="Unassembled WGS sequence"/>
</dbReference>
<dbReference type="EMBL" id="JACIEZ010000004">
    <property type="protein sequence ID" value="MBB4065289.1"/>
    <property type="molecule type" value="Genomic_DNA"/>
</dbReference>
<evidence type="ECO:0000313" key="3">
    <source>
        <dbReference type="Proteomes" id="UP000528286"/>
    </source>
</evidence>
<dbReference type="GO" id="GO:0032259">
    <property type="term" value="P:methylation"/>
    <property type="evidence" value="ECO:0007669"/>
    <property type="project" value="UniProtKB-KW"/>
</dbReference>
<dbReference type="PANTHER" id="PTHR42912">
    <property type="entry name" value="METHYLTRANSFERASE"/>
    <property type="match status" value="1"/>
</dbReference>
<dbReference type="CDD" id="cd02440">
    <property type="entry name" value="AdoMet_MTases"/>
    <property type="match status" value="1"/>
</dbReference>
<dbReference type="InterPro" id="IPR050508">
    <property type="entry name" value="Methyltransf_Superfamily"/>
</dbReference>
<reference evidence="2 3" key="1">
    <citation type="submission" date="2020-08" db="EMBL/GenBank/DDBJ databases">
        <title>Genomic Encyclopedia of Type Strains, Phase IV (KMG-IV): sequencing the most valuable type-strain genomes for metagenomic binning, comparative biology and taxonomic classification.</title>
        <authorList>
            <person name="Goeker M."/>
        </authorList>
    </citation>
    <scope>NUCLEOTIDE SEQUENCE [LARGE SCALE GENOMIC DNA]</scope>
    <source>
        <strain evidence="2 3">DSM 29853</strain>
    </source>
</reference>
<sequence length="212" mass="22936">MSGRMSEGLEKVYAARATDELAEAYSAWADDYDRETLSLGYCLPFVITAFIARYVPRKDSLLLDAGCGTGLTGPYLAALGYSRLAGLDMAPDMLAIARNRGCYADLTVGVLGNPLPFADEQFTAVFSTGVFTEGHAPASSISELARIVRAGGHLIFTVRDSILEKNGFGREIETLVGSRDWTSVEESPLFRAFAIAEPDVLVKAFVFQRSMA</sequence>
<evidence type="ECO:0000259" key="1">
    <source>
        <dbReference type="Pfam" id="PF08241"/>
    </source>
</evidence>